<accession>A0A1G2D3E6</accession>
<dbReference type="Proteomes" id="UP000177996">
    <property type="component" value="Unassembled WGS sequence"/>
</dbReference>
<reference evidence="2 3" key="1">
    <citation type="journal article" date="2016" name="Nat. Commun.">
        <title>Thousands of microbial genomes shed light on interconnected biogeochemical processes in an aquifer system.</title>
        <authorList>
            <person name="Anantharaman K."/>
            <person name="Brown C.T."/>
            <person name="Hug L.A."/>
            <person name="Sharon I."/>
            <person name="Castelle C.J."/>
            <person name="Probst A.J."/>
            <person name="Thomas B.C."/>
            <person name="Singh A."/>
            <person name="Wilkins M.J."/>
            <person name="Karaoz U."/>
            <person name="Brodie E.L."/>
            <person name="Williams K.H."/>
            <person name="Hubbard S.S."/>
            <person name="Banfield J.F."/>
        </authorList>
    </citation>
    <scope>NUCLEOTIDE SEQUENCE [LARGE SCALE GENOMIC DNA]</scope>
</reference>
<evidence type="ECO:0000313" key="2">
    <source>
        <dbReference type="EMBL" id="OGZ07431.1"/>
    </source>
</evidence>
<dbReference type="AlphaFoldDB" id="A0A1G2D3E6"/>
<evidence type="ECO:0000256" key="1">
    <source>
        <dbReference type="SAM" id="Phobius"/>
    </source>
</evidence>
<dbReference type="STRING" id="1798661.A3D65_06345"/>
<gene>
    <name evidence="2" type="ORF">A3D65_06345</name>
</gene>
<keyword evidence="1" id="KW-0812">Transmembrane</keyword>
<protein>
    <submittedName>
        <fullName evidence="2">Uncharacterized protein</fullName>
    </submittedName>
</protein>
<name>A0A1G2D3E6_9BACT</name>
<sequence>MPLDHNVQGLVFYVLLVVFISLTLLAVFFLLARYGYKSSDMDTRPYFYLIRYPLIVSHFGKTKPEGLFSADIKTFHLKKGHRVIITNEMSYWASTSHGRIVSSVGGYLSNGTPIHFPVDRYGCIERLHRVKSTPEVVWKKRDAFVPHEKRVIASLFSDADAKVPI</sequence>
<feature type="transmembrane region" description="Helical" evidence="1">
    <location>
        <begin position="12"/>
        <end position="32"/>
    </location>
</feature>
<proteinExistence type="predicted"/>
<keyword evidence="1" id="KW-1133">Transmembrane helix</keyword>
<keyword evidence="1" id="KW-0472">Membrane</keyword>
<organism evidence="2 3">
    <name type="scientific">Candidatus Lloydbacteria bacterium RIFCSPHIGHO2_02_FULL_50_13</name>
    <dbReference type="NCBI Taxonomy" id="1798661"/>
    <lineage>
        <taxon>Bacteria</taxon>
        <taxon>Candidatus Lloydiibacteriota</taxon>
    </lineage>
</organism>
<dbReference type="EMBL" id="MHLL01000059">
    <property type="protein sequence ID" value="OGZ07431.1"/>
    <property type="molecule type" value="Genomic_DNA"/>
</dbReference>
<evidence type="ECO:0000313" key="3">
    <source>
        <dbReference type="Proteomes" id="UP000177996"/>
    </source>
</evidence>
<comment type="caution">
    <text evidence="2">The sequence shown here is derived from an EMBL/GenBank/DDBJ whole genome shotgun (WGS) entry which is preliminary data.</text>
</comment>